<accession>A0ABP1Q1M1</accession>
<comment type="caution">
    <text evidence="3">The sequence shown here is derived from an EMBL/GenBank/DDBJ whole genome shotgun (WGS) entry which is preliminary data.</text>
</comment>
<feature type="transmembrane region" description="Helical" evidence="2">
    <location>
        <begin position="21"/>
        <end position="42"/>
    </location>
</feature>
<feature type="transmembrane region" description="Helical" evidence="2">
    <location>
        <begin position="62"/>
        <end position="86"/>
    </location>
</feature>
<evidence type="ECO:0000256" key="1">
    <source>
        <dbReference type="SAM" id="MobiDB-lite"/>
    </source>
</evidence>
<name>A0ABP1Q1M1_9HEXA</name>
<feature type="compositionally biased region" description="Polar residues" evidence="1">
    <location>
        <begin position="176"/>
        <end position="206"/>
    </location>
</feature>
<gene>
    <name evidence="3" type="ORF">ODALV1_LOCUS5642</name>
</gene>
<organism evidence="3 4">
    <name type="scientific">Orchesella dallaii</name>
    <dbReference type="NCBI Taxonomy" id="48710"/>
    <lineage>
        <taxon>Eukaryota</taxon>
        <taxon>Metazoa</taxon>
        <taxon>Ecdysozoa</taxon>
        <taxon>Arthropoda</taxon>
        <taxon>Hexapoda</taxon>
        <taxon>Collembola</taxon>
        <taxon>Entomobryomorpha</taxon>
        <taxon>Entomobryoidea</taxon>
        <taxon>Orchesellidae</taxon>
        <taxon>Orchesellinae</taxon>
        <taxon>Orchesella</taxon>
    </lineage>
</organism>
<evidence type="ECO:0000313" key="3">
    <source>
        <dbReference type="EMBL" id="CAL8083937.1"/>
    </source>
</evidence>
<dbReference type="Proteomes" id="UP001642540">
    <property type="component" value="Unassembled WGS sequence"/>
</dbReference>
<keyword evidence="4" id="KW-1185">Reference proteome</keyword>
<keyword evidence="2" id="KW-0812">Transmembrane</keyword>
<proteinExistence type="predicted"/>
<protein>
    <submittedName>
        <fullName evidence="3">Uncharacterized protein</fullName>
    </submittedName>
</protein>
<reference evidence="3 4" key="1">
    <citation type="submission" date="2024-08" db="EMBL/GenBank/DDBJ databases">
        <authorList>
            <person name="Cucini C."/>
            <person name="Frati F."/>
        </authorList>
    </citation>
    <scope>NUCLEOTIDE SEQUENCE [LARGE SCALE GENOMIC DNA]</scope>
</reference>
<feature type="transmembrane region" description="Helical" evidence="2">
    <location>
        <begin position="98"/>
        <end position="115"/>
    </location>
</feature>
<feature type="compositionally biased region" description="Polar residues" evidence="1">
    <location>
        <begin position="213"/>
        <end position="222"/>
    </location>
</feature>
<feature type="region of interest" description="Disordered" evidence="1">
    <location>
        <begin position="169"/>
        <end position="222"/>
    </location>
</feature>
<keyword evidence="2" id="KW-0472">Membrane</keyword>
<evidence type="ECO:0000313" key="4">
    <source>
        <dbReference type="Proteomes" id="UP001642540"/>
    </source>
</evidence>
<dbReference type="EMBL" id="CAXLJM020000017">
    <property type="protein sequence ID" value="CAL8083937.1"/>
    <property type="molecule type" value="Genomic_DNA"/>
</dbReference>
<evidence type="ECO:0000256" key="2">
    <source>
        <dbReference type="SAM" id="Phobius"/>
    </source>
</evidence>
<keyword evidence="2" id="KW-1133">Transmembrane helix</keyword>
<sequence length="222" mass="24493">MLLAICLCPCMSLQESVKVLAIIDALLSLLNIIFYITALVAIATDNLDYVQIDGQRAAAQVVAIILIAIYLLGSIIQILIAAKLYSGGKNKHYQRCKFWLKITYVLVVLQIIGLITDVSDGEFKGYSAAASFSDLLYKLYEMLVVSMFLTELEDRHEQVGKLESQAGVGVSSASSPFQNQPQTHSDKPNMNNSHQENPYTPTTTTELGFRNQDPFSTPLLNV</sequence>